<dbReference type="InterPro" id="IPR036646">
    <property type="entry name" value="PGAM_B_sf"/>
</dbReference>
<feature type="binding site" evidence="9 13">
    <location>
        <position position="65"/>
    </location>
    <ligand>
        <name>Mn(2+)</name>
        <dbReference type="ChEBI" id="CHEBI:29035"/>
        <label>2</label>
    </ligand>
</feature>
<dbReference type="PANTHER" id="PTHR31637">
    <property type="entry name" value="2,3-BISPHOSPHOGLYCERATE-INDEPENDENT PHOSPHOGLYCERATE MUTASE"/>
    <property type="match status" value="1"/>
</dbReference>
<comment type="function">
    <text evidence="2 9">Catalyzes the interconversion of 2-phosphoglycerate and 3-phosphoglycerate.</text>
</comment>
<organism evidence="16 17">
    <name type="scientific">Tumidithrix elongata BACA0141</name>
    <dbReference type="NCBI Taxonomy" id="2716417"/>
    <lineage>
        <taxon>Bacteria</taxon>
        <taxon>Bacillati</taxon>
        <taxon>Cyanobacteriota</taxon>
        <taxon>Cyanophyceae</taxon>
        <taxon>Pseudanabaenales</taxon>
        <taxon>Pseudanabaenaceae</taxon>
        <taxon>Tumidithrix</taxon>
        <taxon>Tumidithrix elongata</taxon>
    </lineage>
</organism>
<feature type="active site" description="Phosphoserine intermediate" evidence="9 11">
    <location>
        <position position="65"/>
    </location>
</feature>
<dbReference type="NCBIfam" id="TIGR01307">
    <property type="entry name" value="pgm_bpd_ind"/>
    <property type="match status" value="1"/>
</dbReference>
<evidence type="ECO:0000256" key="13">
    <source>
        <dbReference type="PIRSR" id="PIRSR001492-3"/>
    </source>
</evidence>
<evidence type="ECO:0000313" key="16">
    <source>
        <dbReference type="EMBL" id="MEE3719683.1"/>
    </source>
</evidence>
<proteinExistence type="inferred from homology"/>
<evidence type="ECO:0000256" key="7">
    <source>
        <dbReference type="ARBA" id="ARBA00023211"/>
    </source>
</evidence>
<evidence type="ECO:0000256" key="8">
    <source>
        <dbReference type="ARBA" id="ARBA00023235"/>
    </source>
</evidence>
<keyword evidence="5 9" id="KW-0479">Metal-binding</keyword>
<evidence type="ECO:0000256" key="4">
    <source>
        <dbReference type="ARBA" id="ARBA00008819"/>
    </source>
</evidence>
<dbReference type="EC" id="5.4.2.12" evidence="9 10"/>
<dbReference type="FunFam" id="3.40.1450.10:FF:000002">
    <property type="entry name" value="2,3-bisphosphoglycerate-independent phosphoglycerate mutase"/>
    <property type="match status" value="1"/>
</dbReference>
<dbReference type="InterPro" id="IPR006124">
    <property type="entry name" value="Metalloenzyme"/>
</dbReference>
<feature type="binding site" evidence="9 13">
    <location>
        <position position="15"/>
    </location>
    <ligand>
        <name>Mn(2+)</name>
        <dbReference type="ChEBI" id="CHEBI:29035"/>
        <label>2</label>
    </ligand>
</feature>
<feature type="binding site" evidence="9 12">
    <location>
        <position position="332"/>
    </location>
    <ligand>
        <name>substrate</name>
    </ligand>
</feature>
<comment type="pathway">
    <text evidence="3 9">Carbohydrate degradation; glycolysis; pyruvate from D-glyceraldehyde 3-phosphate: step 3/5.</text>
</comment>
<dbReference type="HAMAP" id="MF_01038">
    <property type="entry name" value="GpmI"/>
    <property type="match status" value="1"/>
</dbReference>
<feature type="binding site" evidence="9 12">
    <location>
        <position position="126"/>
    </location>
    <ligand>
        <name>substrate</name>
    </ligand>
</feature>
<dbReference type="InterPro" id="IPR011258">
    <property type="entry name" value="BPG-indep_PGM_N"/>
</dbReference>
<evidence type="ECO:0000256" key="12">
    <source>
        <dbReference type="PIRSR" id="PIRSR001492-2"/>
    </source>
</evidence>
<evidence type="ECO:0000256" key="10">
    <source>
        <dbReference type="NCBIfam" id="TIGR01307"/>
    </source>
</evidence>
<feature type="binding site" evidence="9 13">
    <location>
        <position position="403"/>
    </location>
    <ligand>
        <name>Mn(2+)</name>
        <dbReference type="ChEBI" id="CHEBI:29035"/>
        <label>1</label>
    </ligand>
</feature>
<dbReference type="EMBL" id="JAZBJZ010000158">
    <property type="protein sequence ID" value="MEE3719683.1"/>
    <property type="molecule type" value="Genomic_DNA"/>
</dbReference>
<dbReference type="Gene3D" id="3.40.720.10">
    <property type="entry name" value="Alkaline Phosphatase, subunit A"/>
    <property type="match status" value="1"/>
</dbReference>
<feature type="binding site" evidence="9 13">
    <location>
        <position position="441"/>
    </location>
    <ligand>
        <name>Mn(2+)</name>
        <dbReference type="ChEBI" id="CHEBI:29035"/>
        <label>2</label>
    </ligand>
</feature>
<dbReference type="Pfam" id="PF06415">
    <property type="entry name" value="iPGM_N"/>
    <property type="match status" value="1"/>
</dbReference>
<comment type="caution">
    <text evidence="16">The sequence shown here is derived from an EMBL/GenBank/DDBJ whole genome shotgun (WGS) entry which is preliminary data.</text>
</comment>
<feature type="binding site" evidence="9 12">
    <location>
        <position position="188"/>
    </location>
    <ligand>
        <name>substrate</name>
    </ligand>
</feature>
<dbReference type="Gene3D" id="3.40.1450.10">
    <property type="entry name" value="BPG-independent phosphoglycerate mutase, domain B"/>
    <property type="match status" value="1"/>
</dbReference>
<comment type="catalytic activity">
    <reaction evidence="1 9">
        <text>(2R)-2-phosphoglycerate = (2R)-3-phosphoglycerate</text>
        <dbReference type="Rhea" id="RHEA:15901"/>
        <dbReference type="ChEBI" id="CHEBI:58272"/>
        <dbReference type="ChEBI" id="CHEBI:58289"/>
        <dbReference type="EC" id="5.4.2.12"/>
    </reaction>
</comment>
<sequence length="533" mass="58163">MVMGSVSPIVLVILDGWGYREETDGNAIAAADTPVMDSLWRSYPSTLLQASGKDVGLPKGQMGNSEVGHLNIGAGRIVPQELVRITDAVEDGSILANRALTNVCESVKASEGKLHLIGLCSDGGVHSHIDHLIGLLELAKVHGISDVCIHVITDGRDTLPNSGAGYIKQLVDCIEKQEIGRIVTISGRYYAMDRDKRWDRVQKAYKVMTNNQITAETTSPIALLEATYAQNITDEFIVPVRLAEGAVEAGDGVICFNFRPDRSREITQVFMAENFSGFEREKISPLYFATFTQYDATLPVEVAFPPQNLDNMLGKVVAEHGLLQFRAAETEKYAHVTYFFDGGQEEPSKGDDRMIVNSPMVPTYDETPPMSATELTAVAIDAIQKRKYSLIVINYANPDMVGHTGNFNATIQAINHVDKCLGELIEGITKAGGTALITADHGNAECMWDEHGNPWTAHTSNPVPFIVVEGEGLKIPGHGGDVRLRESGRLADIAPTILDILQIPKPEEMTGVSLLEPSDYEVRRARTPVRLKV</sequence>
<dbReference type="GO" id="GO:0006096">
    <property type="term" value="P:glycolytic process"/>
    <property type="evidence" value="ECO:0007669"/>
    <property type="project" value="UniProtKB-UniRule"/>
</dbReference>
<feature type="binding site" evidence="9 12">
    <location>
        <position position="194"/>
    </location>
    <ligand>
        <name>substrate</name>
    </ligand>
</feature>
<feature type="binding site" evidence="9 13">
    <location>
        <position position="440"/>
    </location>
    <ligand>
        <name>Mn(2+)</name>
        <dbReference type="ChEBI" id="CHEBI:29035"/>
        <label>2</label>
    </ligand>
</feature>
<dbReference type="GO" id="GO:0006007">
    <property type="term" value="P:glucose catabolic process"/>
    <property type="evidence" value="ECO:0007669"/>
    <property type="project" value="InterPro"/>
</dbReference>
<dbReference type="Pfam" id="PF01676">
    <property type="entry name" value="Metalloenzyme"/>
    <property type="match status" value="1"/>
</dbReference>
<evidence type="ECO:0000313" key="17">
    <source>
        <dbReference type="Proteomes" id="UP001333818"/>
    </source>
</evidence>
<evidence type="ECO:0000256" key="1">
    <source>
        <dbReference type="ARBA" id="ARBA00000370"/>
    </source>
</evidence>
<dbReference type="SUPFAM" id="SSF53649">
    <property type="entry name" value="Alkaline phosphatase-like"/>
    <property type="match status" value="1"/>
</dbReference>
<evidence type="ECO:0000256" key="3">
    <source>
        <dbReference type="ARBA" id="ARBA00004798"/>
    </source>
</evidence>
<feature type="domain" description="Metalloenzyme" evidence="14">
    <location>
        <begin position="8"/>
        <end position="504"/>
    </location>
</feature>
<feature type="binding site" evidence="9 13">
    <location>
        <position position="399"/>
    </location>
    <ligand>
        <name>Mn(2+)</name>
        <dbReference type="ChEBI" id="CHEBI:29035"/>
        <label>1</label>
    </ligand>
</feature>
<protein>
    <recommendedName>
        <fullName evidence="9 10">2,3-bisphosphoglycerate-independent phosphoglycerate mutase</fullName>
        <shortName evidence="9">BPG-independent PGAM</shortName>
        <shortName evidence="9">Phosphoglyceromutase</shortName>
        <shortName evidence="9">iPGM</shortName>
        <ecNumber evidence="9 10">5.4.2.12</ecNumber>
    </recommendedName>
</protein>
<comment type="cofactor">
    <cofactor evidence="9">
        <name>Mn(2+)</name>
        <dbReference type="ChEBI" id="CHEBI:29035"/>
    </cofactor>
    <text evidence="9">Binds 2 manganese ions per subunit.</text>
</comment>
<dbReference type="CDD" id="cd16010">
    <property type="entry name" value="iPGM"/>
    <property type="match status" value="1"/>
</dbReference>
<reference evidence="16" key="1">
    <citation type="submission" date="2024-01" db="EMBL/GenBank/DDBJ databases">
        <title>Bank of Algae and Cyanobacteria of the Azores (BACA) strain genomes.</title>
        <authorList>
            <person name="Luz R."/>
            <person name="Cordeiro R."/>
            <person name="Fonseca A."/>
            <person name="Goncalves V."/>
        </authorList>
    </citation>
    <scope>NUCLEOTIDE SEQUENCE</scope>
    <source>
        <strain evidence="16">BACA0141</strain>
    </source>
</reference>
<gene>
    <name evidence="9 16" type="primary">gpmI</name>
    <name evidence="16" type="ORF">V2H45_23355</name>
</gene>
<dbReference type="InterPro" id="IPR005995">
    <property type="entry name" value="Pgm_bpd_ind"/>
</dbReference>
<dbReference type="RefSeq" id="WP_330486120.1">
    <property type="nucleotide sequence ID" value="NZ_JAZBJZ010000158.1"/>
</dbReference>
<feature type="domain" description="BPG-independent PGAM N-terminal" evidence="15">
    <location>
        <begin position="85"/>
        <end position="295"/>
    </location>
</feature>
<dbReference type="SUPFAM" id="SSF64158">
    <property type="entry name" value="2,3-Bisphosphoglycerate-independent phosphoglycerate mutase, substrate-binding domain"/>
    <property type="match status" value="1"/>
</dbReference>
<accession>A0AAW9Q9K1</accession>
<feature type="binding site" evidence="9 12">
    <location>
        <begin position="156"/>
        <end position="157"/>
    </location>
    <ligand>
        <name>substrate</name>
    </ligand>
</feature>
<dbReference type="GO" id="GO:0005829">
    <property type="term" value="C:cytosol"/>
    <property type="evidence" value="ECO:0007669"/>
    <property type="project" value="TreeGrafter"/>
</dbReference>
<keyword evidence="17" id="KW-1185">Reference proteome</keyword>
<dbReference type="InterPro" id="IPR017850">
    <property type="entry name" value="Alkaline_phosphatase_core_sf"/>
</dbReference>
<name>A0AAW9Q9K1_9CYAN</name>
<dbReference type="PANTHER" id="PTHR31637:SF0">
    <property type="entry name" value="2,3-BISPHOSPHOGLYCERATE-INDEPENDENT PHOSPHOGLYCERATE MUTASE"/>
    <property type="match status" value="1"/>
</dbReference>
<dbReference type="GO" id="GO:0004619">
    <property type="term" value="F:phosphoglycerate mutase activity"/>
    <property type="evidence" value="ECO:0007669"/>
    <property type="project" value="UniProtKB-UniRule"/>
</dbReference>
<evidence type="ECO:0000259" key="14">
    <source>
        <dbReference type="Pfam" id="PF01676"/>
    </source>
</evidence>
<dbReference type="PIRSF" id="PIRSF001492">
    <property type="entry name" value="IPGAM"/>
    <property type="match status" value="1"/>
</dbReference>
<feature type="binding site" evidence="9 12">
    <location>
        <begin position="259"/>
        <end position="262"/>
    </location>
    <ligand>
        <name>substrate</name>
    </ligand>
</feature>
<evidence type="ECO:0000256" key="2">
    <source>
        <dbReference type="ARBA" id="ARBA00002315"/>
    </source>
</evidence>
<dbReference type="Proteomes" id="UP001333818">
    <property type="component" value="Unassembled WGS sequence"/>
</dbReference>
<evidence type="ECO:0000256" key="11">
    <source>
        <dbReference type="PIRSR" id="PIRSR001492-1"/>
    </source>
</evidence>
<keyword evidence="6 9" id="KW-0324">Glycolysis</keyword>
<feature type="binding site" evidence="9 13">
    <location>
        <position position="458"/>
    </location>
    <ligand>
        <name>Mn(2+)</name>
        <dbReference type="ChEBI" id="CHEBI:29035"/>
        <label>1</label>
    </ligand>
</feature>
<dbReference type="AlphaFoldDB" id="A0AAW9Q9K1"/>
<evidence type="ECO:0000256" key="6">
    <source>
        <dbReference type="ARBA" id="ARBA00023152"/>
    </source>
</evidence>
<evidence type="ECO:0000256" key="5">
    <source>
        <dbReference type="ARBA" id="ARBA00022723"/>
    </source>
</evidence>
<keyword evidence="7 9" id="KW-0464">Manganese</keyword>
<comment type="subunit">
    <text evidence="9">Monomer.</text>
</comment>
<evidence type="ECO:0000256" key="9">
    <source>
        <dbReference type="HAMAP-Rule" id="MF_01038"/>
    </source>
</evidence>
<dbReference type="GO" id="GO:0030145">
    <property type="term" value="F:manganese ion binding"/>
    <property type="evidence" value="ECO:0007669"/>
    <property type="project" value="UniProtKB-UniRule"/>
</dbReference>
<keyword evidence="8 9" id="KW-0413">Isomerase</keyword>
<comment type="similarity">
    <text evidence="4 9">Belongs to the BPG-independent phosphoglycerate mutase family.</text>
</comment>
<evidence type="ECO:0000259" key="15">
    <source>
        <dbReference type="Pfam" id="PF06415"/>
    </source>
</evidence>